<evidence type="ECO:0000313" key="2">
    <source>
        <dbReference type="Proteomes" id="UP000278627"/>
    </source>
</evidence>
<dbReference type="STRING" id="6280.A0A0N4T9Y0"/>
<reference evidence="3" key="1">
    <citation type="submission" date="2017-02" db="UniProtKB">
        <authorList>
            <consortium name="WormBaseParasite"/>
        </authorList>
    </citation>
    <scope>IDENTIFICATION</scope>
</reference>
<evidence type="ECO:0000313" key="3">
    <source>
        <dbReference type="WBParaSite" id="BPAG_0000501701-mRNA-1"/>
    </source>
</evidence>
<reference evidence="1 2" key="2">
    <citation type="submission" date="2018-11" db="EMBL/GenBank/DDBJ databases">
        <authorList>
            <consortium name="Pathogen Informatics"/>
        </authorList>
    </citation>
    <scope>NUCLEOTIDE SEQUENCE [LARGE SCALE GENOMIC DNA]</scope>
</reference>
<dbReference type="WBParaSite" id="BPAG_0000501701-mRNA-1">
    <property type="protein sequence ID" value="BPAG_0000501701-mRNA-1"/>
    <property type="gene ID" value="BPAG_0000501701"/>
</dbReference>
<organism evidence="3">
    <name type="scientific">Brugia pahangi</name>
    <name type="common">Filarial nematode worm</name>
    <dbReference type="NCBI Taxonomy" id="6280"/>
    <lineage>
        <taxon>Eukaryota</taxon>
        <taxon>Metazoa</taxon>
        <taxon>Ecdysozoa</taxon>
        <taxon>Nematoda</taxon>
        <taxon>Chromadorea</taxon>
        <taxon>Rhabditida</taxon>
        <taxon>Spirurina</taxon>
        <taxon>Spiruromorpha</taxon>
        <taxon>Filarioidea</taxon>
        <taxon>Onchocercidae</taxon>
        <taxon>Brugia</taxon>
    </lineage>
</organism>
<keyword evidence="2" id="KW-1185">Reference proteome</keyword>
<evidence type="ECO:0000313" key="1">
    <source>
        <dbReference type="EMBL" id="VDN86166.1"/>
    </source>
</evidence>
<accession>A0A0N4T9Y0</accession>
<sequence length="68" mass="8030">MNANISTMQETFHMKSMKYEEEMEECNMLSDQKLLLEQSNTGAEEQEVITVNSKWFTDNDKGNYQWSL</sequence>
<protein>
    <submittedName>
        <fullName evidence="1 3">Uncharacterized protein</fullName>
    </submittedName>
</protein>
<proteinExistence type="predicted"/>
<gene>
    <name evidence="1" type="ORF">BPAG_LOCUS4980</name>
</gene>
<dbReference type="AlphaFoldDB" id="A0A0N4T9Y0"/>
<dbReference type="Proteomes" id="UP000278627">
    <property type="component" value="Unassembled WGS sequence"/>
</dbReference>
<dbReference type="EMBL" id="UZAD01003009">
    <property type="protein sequence ID" value="VDN86166.1"/>
    <property type="molecule type" value="Genomic_DNA"/>
</dbReference>
<name>A0A0N4T9Y0_BRUPA</name>